<dbReference type="KEGG" id="nfn:NFRAN_0695"/>
<feature type="binding site" evidence="14">
    <location>
        <position position="301"/>
    </location>
    <ligand>
        <name>ATP</name>
        <dbReference type="ChEBI" id="CHEBI:30616"/>
    </ligand>
</feature>
<evidence type="ECO:0000256" key="12">
    <source>
        <dbReference type="ARBA" id="ARBA00023204"/>
    </source>
</evidence>
<dbReference type="NCBIfam" id="TIGR00574">
    <property type="entry name" value="dnl1"/>
    <property type="match status" value="1"/>
</dbReference>
<keyword evidence="13 14" id="KW-0131">Cell cycle</keyword>
<keyword evidence="4 14" id="KW-0132">Cell division</keyword>
<dbReference type="FunFam" id="1.10.3260.10:FF:000007">
    <property type="entry name" value="DNA ligase"/>
    <property type="match status" value="1"/>
</dbReference>
<dbReference type="PANTHER" id="PTHR45674:SF4">
    <property type="entry name" value="DNA LIGASE 1"/>
    <property type="match status" value="1"/>
</dbReference>
<organism evidence="17 18">
    <name type="scientific">Candidatus Nitrosocosmicus franklandianus</name>
    <dbReference type="NCBI Taxonomy" id="1798806"/>
    <lineage>
        <taxon>Archaea</taxon>
        <taxon>Nitrososphaerota</taxon>
        <taxon>Nitrososphaeria</taxon>
        <taxon>Nitrososphaerales</taxon>
        <taxon>Nitrososphaeraceae</taxon>
        <taxon>Candidatus Nitrosocosmicus</taxon>
    </lineage>
</organism>
<dbReference type="FunFam" id="2.40.50.140:FF:000062">
    <property type="entry name" value="DNA ligase"/>
    <property type="match status" value="1"/>
</dbReference>
<dbReference type="EMBL" id="LR216287">
    <property type="protein sequence ID" value="VFJ13017.1"/>
    <property type="molecule type" value="Genomic_DNA"/>
</dbReference>
<evidence type="ECO:0000256" key="13">
    <source>
        <dbReference type="ARBA" id="ARBA00023306"/>
    </source>
</evidence>
<evidence type="ECO:0000256" key="9">
    <source>
        <dbReference type="ARBA" id="ARBA00022840"/>
    </source>
</evidence>
<evidence type="ECO:0000256" key="14">
    <source>
        <dbReference type="HAMAP-Rule" id="MF_00407"/>
    </source>
</evidence>
<keyword evidence="5 14" id="KW-0235">DNA replication</keyword>
<dbReference type="Pfam" id="PF01068">
    <property type="entry name" value="DNA_ligase_A_M"/>
    <property type="match status" value="1"/>
</dbReference>
<dbReference type="InterPro" id="IPR012340">
    <property type="entry name" value="NA-bd_OB-fold"/>
</dbReference>
<dbReference type="CDD" id="cd07901">
    <property type="entry name" value="Adenylation_DNA_ligase_Arch_LigB"/>
    <property type="match status" value="1"/>
</dbReference>
<dbReference type="GO" id="GO:0003910">
    <property type="term" value="F:DNA ligase (ATP) activity"/>
    <property type="evidence" value="ECO:0007669"/>
    <property type="project" value="UniProtKB-UniRule"/>
</dbReference>
<reference evidence="17 18" key="1">
    <citation type="submission" date="2019-02" db="EMBL/GenBank/DDBJ databases">
        <authorList>
            <person name="Lehtovirta-Morley E L."/>
        </authorList>
    </citation>
    <scope>NUCLEOTIDE SEQUENCE [LARGE SCALE GENOMIC DNA]</scope>
    <source>
        <strain evidence="17">NFRAN1</strain>
    </source>
</reference>
<keyword evidence="10 14" id="KW-0460">Magnesium</keyword>
<comment type="similarity">
    <text evidence="1 14 15">Belongs to the ATP-dependent DNA ligase family.</text>
</comment>
<dbReference type="SUPFAM" id="SSF50249">
    <property type="entry name" value="Nucleic acid-binding proteins"/>
    <property type="match status" value="1"/>
</dbReference>
<keyword evidence="11 14" id="KW-0233">DNA recombination</keyword>
<dbReference type="InterPro" id="IPR050191">
    <property type="entry name" value="ATP-dep_DNA_ligase"/>
</dbReference>
<keyword evidence="18" id="KW-1185">Reference proteome</keyword>
<gene>
    <name evidence="14 17" type="primary">lig</name>
    <name evidence="17" type="ORF">NFRAN_0695</name>
</gene>
<dbReference type="InterPro" id="IPR000977">
    <property type="entry name" value="DNA_ligase_ATP-dep"/>
</dbReference>
<dbReference type="SUPFAM" id="SSF56091">
    <property type="entry name" value="DNA ligase/mRNA capping enzyme, catalytic domain"/>
    <property type="match status" value="1"/>
</dbReference>
<accession>A0A484I9W6</accession>
<dbReference type="GO" id="GO:0071897">
    <property type="term" value="P:DNA biosynthetic process"/>
    <property type="evidence" value="ECO:0007669"/>
    <property type="project" value="InterPro"/>
</dbReference>
<dbReference type="AlphaFoldDB" id="A0A484I9W6"/>
<comment type="catalytic activity">
    <reaction evidence="14">
        <text>ATP + (deoxyribonucleotide)n-3'-hydroxyl + 5'-phospho-(deoxyribonucleotide)m = (deoxyribonucleotide)n+m + AMP + diphosphate.</text>
        <dbReference type="EC" id="6.5.1.1"/>
    </reaction>
</comment>
<dbReference type="Gene3D" id="3.30.470.30">
    <property type="entry name" value="DNA ligase/mRNA capping enzyme"/>
    <property type="match status" value="1"/>
</dbReference>
<dbReference type="GO" id="GO:0005524">
    <property type="term" value="F:ATP binding"/>
    <property type="evidence" value="ECO:0007669"/>
    <property type="project" value="UniProtKB-UniRule"/>
</dbReference>
<evidence type="ECO:0000313" key="17">
    <source>
        <dbReference type="EMBL" id="VFJ13017.1"/>
    </source>
</evidence>
<evidence type="ECO:0000256" key="2">
    <source>
        <dbReference type="ARBA" id="ARBA00013308"/>
    </source>
</evidence>
<evidence type="ECO:0000313" key="18">
    <source>
        <dbReference type="Proteomes" id="UP000294299"/>
    </source>
</evidence>
<feature type="binding site" evidence="14">
    <location>
        <position position="250"/>
    </location>
    <ligand>
        <name>ATP</name>
        <dbReference type="ChEBI" id="CHEBI:30616"/>
    </ligand>
</feature>
<evidence type="ECO:0000256" key="15">
    <source>
        <dbReference type="RuleBase" id="RU004196"/>
    </source>
</evidence>
<feature type="active site" description="N6-AMP-lysine intermediate" evidence="14">
    <location>
        <position position="252"/>
    </location>
</feature>
<feature type="binding site" evidence="14">
    <location>
        <position position="424"/>
    </location>
    <ligand>
        <name>ATP</name>
        <dbReference type="ChEBI" id="CHEBI:30616"/>
    </ligand>
</feature>
<dbReference type="InterPro" id="IPR012309">
    <property type="entry name" value="DNA_ligase_ATP-dep_C"/>
</dbReference>
<feature type="domain" description="ATP-dependent DNA ligase family profile" evidence="16">
    <location>
        <begin position="329"/>
        <end position="464"/>
    </location>
</feature>
<comment type="cofactor">
    <cofactor evidence="14">
        <name>Mg(2+)</name>
        <dbReference type="ChEBI" id="CHEBI:18420"/>
    </cofactor>
</comment>
<evidence type="ECO:0000256" key="3">
    <source>
        <dbReference type="ARBA" id="ARBA00022598"/>
    </source>
</evidence>
<dbReference type="EC" id="6.5.1.1" evidence="14"/>
<dbReference type="GO" id="GO:0051301">
    <property type="term" value="P:cell division"/>
    <property type="evidence" value="ECO:0007669"/>
    <property type="project" value="UniProtKB-KW"/>
</dbReference>
<feature type="binding site" evidence="14">
    <location>
        <position position="257"/>
    </location>
    <ligand>
        <name>ATP</name>
        <dbReference type="ChEBI" id="CHEBI:30616"/>
    </ligand>
</feature>
<dbReference type="InterPro" id="IPR022865">
    <property type="entry name" value="DNA_ligae_ATP-dep_bac/arc"/>
</dbReference>
<dbReference type="GO" id="GO:0006310">
    <property type="term" value="P:DNA recombination"/>
    <property type="evidence" value="ECO:0007669"/>
    <property type="project" value="UniProtKB-UniRule"/>
</dbReference>
<keyword evidence="9 14" id="KW-0067">ATP-binding</keyword>
<dbReference type="Pfam" id="PF04679">
    <property type="entry name" value="DNA_ligase_A_C"/>
    <property type="match status" value="1"/>
</dbReference>
<evidence type="ECO:0000256" key="1">
    <source>
        <dbReference type="ARBA" id="ARBA00007572"/>
    </source>
</evidence>
<keyword evidence="12 14" id="KW-0234">DNA repair</keyword>
<evidence type="ECO:0000256" key="8">
    <source>
        <dbReference type="ARBA" id="ARBA00022763"/>
    </source>
</evidence>
<protein>
    <recommendedName>
        <fullName evidence="2 14">DNA ligase</fullName>
        <ecNumber evidence="14">6.5.1.1</ecNumber>
    </recommendedName>
    <alternativeName>
        <fullName evidence="14">Polydeoxyribonucleotide synthase [ATP]</fullName>
    </alternativeName>
</protein>
<dbReference type="RefSeq" id="WP_134482997.1">
    <property type="nucleotide sequence ID" value="NZ_LR216287.1"/>
</dbReference>
<dbReference type="PANTHER" id="PTHR45674">
    <property type="entry name" value="DNA LIGASE 1/3 FAMILY MEMBER"/>
    <property type="match status" value="1"/>
</dbReference>
<keyword evidence="7 14" id="KW-0547">Nucleotide-binding</keyword>
<keyword evidence="8 14" id="KW-0227">DNA damage</keyword>
<feature type="binding site" evidence="14">
    <location>
        <position position="272"/>
    </location>
    <ligand>
        <name>ATP</name>
        <dbReference type="ChEBI" id="CHEBI:30616"/>
    </ligand>
</feature>
<dbReference type="GO" id="GO:0003677">
    <property type="term" value="F:DNA binding"/>
    <property type="evidence" value="ECO:0007669"/>
    <property type="project" value="InterPro"/>
</dbReference>
<dbReference type="Gene3D" id="1.10.3260.10">
    <property type="entry name" value="DNA ligase, ATP-dependent, N-terminal domain"/>
    <property type="match status" value="1"/>
</dbReference>
<evidence type="ECO:0000256" key="7">
    <source>
        <dbReference type="ARBA" id="ARBA00022741"/>
    </source>
</evidence>
<feature type="binding site" evidence="14">
    <location>
        <position position="418"/>
    </location>
    <ligand>
        <name>ATP</name>
        <dbReference type="ChEBI" id="CHEBI:30616"/>
    </ligand>
</feature>
<name>A0A484I9W6_9ARCH</name>
<keyword evidence="6 14" id="KW-0479">Metal-binding</keyword>
<dbReference type="InterPro" id="IPR012308">
    <property type="entry name" value="DNA_ligase_ATP-dep_N"/>
</dbReference>
<evidence type="ECO:0000256" key="4">
    <source>
        <dbReference type="ARBA" id="ARBA00022618"/>
    </source>
</evidence>
<dbReference type="Pfam" id="PF04675">
    <property type="entry name" value="DNA_ligase_A_N"/>
    <property type="match status" value="1"/>
</dbReference>
<evidence type="ECO:0000256" key="11">
    <source>
        <dbReference type="ARBA" id="ARBA00023172"/>
    </source>
</evidence>
<dbReference type="CDD" id="cd07969">
    <property type="entry name" value="OBF_DNA_ligase_I"/>
    <property type="match status" value="1"/>
</dbReference>
<dbReference type="GO" id="GO:0006281">
    <property type="term" value="P:DNA repair"/>
    <property type="evidence" value="ECO:0007669"/>
    <property type="project" value="UniProtKB-UniRule"/>
</dbReference>
<feature type="binding site" evidence="14">
    <location>
        <position position="341"/>
    </location>
    <ligand>
        <name>ATP</name>
        <dbReference type="ChEBI" id="CHEBI:30616"/>
    </ligand>
</feature>
<evidence type="ECO:0000256" key="6">
    <source>
        <dbReference type="ARBA" id="ARBA00022723"/>
    </source>
</evidence>
<sequence>MLFLELAQTFEKMEKTSSRLDLTQYLVELMKVTPSNIIDKVIYLIQGKLGPDHSSKELGIAEKMVIRSLSLATGISSSEIKLKFNEIGDLGDVVYKLNYNKSQSTLFSEPLTVERVFDTLTKIANTSGTGSLNLKIRYITSLLNNVSNLEAKYLLKLILGNLRLGIANYTLMDALAIGFTHDKGNRVILEKAFNVSSDLGNIARILAQGSIEEVQSISVSLFIPVRPMLAERAADSKEALSKIKGKCLAEFKIDGERVQVHKRGTRIELFTRSLENITSHFPEIVKMFTDLDVDNFIVEGEVVAINPHDQKFLPFQSLMRRRRKHDIQQAMEAYPVILNLFDILYHNGNDLMNLVFEERRKILEINFGNIKSDRLKLVNQKRVSNIDEIDNFMAESLDSGCEGLMLKDSNSRYRAGAREWAWIKLKKEYAGTITDSVDLVVLGALYGKGRRVGKYGALLLGSYSKEEDTFYTICKVGTGFKDDALSVLYDTLSKQIIHKKHPRVQSGNVHMDVWFEPSVVLEIISPEITLSPVYTTGRNMIKPGYGLALRFPKFSGNIREDKSPEDITTVEEIIDLYNNQFKQ</sequence>
<dbReference type="PROSITE" id="PS50160">
    <property type="entry name" value="DNA_LIGASE_A3"/>
    <property type="match status" value="1"/>
</dbReference>
<dbReference type="HAMAP" id="MF_00407">
    <property type="entry name" value="DNA_ligase"/>
    <property type="match status" value="1"/>
</dbReference>
<dbReference type="InterPro" id="IPR036599">
    <property type="entry name" value="DNA_ligase_N_sf"/>
</dbReference>
<evidence type="ECO:0000256" key="10">
    <source>
        <dbReference type="ARBA" id="ARBA00022842"/>
    </source>
</evidence>
<dbReference type="InterPro" id="IPR012310">
    <property type="entry name" value="DNA_ligase_ATP-dep_cent"/>
</dbReference>
<dbReference type="GO" id="GO:0046872">
    <property type="term" value="F:metal ion binding"/>
    <property type="evidence" value="ECO:0007669"/>
    <property type="project" value="UniProtKB-KW"/>
</dbReference>
<keyword evidence="3 14" id="KW-0436">Ligase</keyword>
<evidence type="ECO:0000256" key="5">
    <source>
        <dbReference type="ARBA" id="ARBA00022705"/>
    </source>
</evidence>
<dbReference type="GO" id="GO:0006273">
    <property type="term" value="P:lagging strand elongation"/>
    <property type="evidence" value="ECO:0007669"/>
    <property type="project" value="TreeGrafter"/>
</dbReference>
<dbReference type="SUPFAM" id="SSF117018">
    <property type="entry name" value="ATP-dependent DNA ligase DNA-binding domain"/>
    <property type="match status" value="1"/>
</dbReference>
<dbReference type="Gene3D" id="2.40.50.140">
    <property type="entry name" value="Nucleic acid-binding proteins"/>
    <property type="match status" value="1"/>
</dbReference>
<evidence type="ECO:0000259" key="16">
    <source>
        <dbReference type="PROSITE" id="PS50160"/>
    </source>
</evidence>
<comment type="function">
    <text evidence="14">DNA ligase that seals nicks in double-stranded DNA during DNA replication, DNA recombination and DNA repair.</text>
</comment>
<dbReference type="OrthoDB" id="31274at2157"/>
<dbReference type="GeneID" id="39420190"/>
<dbReference type="Proteomes" id="UP000294299">
    <property type="component" value="Chromosome NFRAN"/>
</dbReference>
<proteinExistence type="inferred from homology"/>